<reference evidence="2" key="1">
    <citation type="journal article" date="2017" name="Appl. Environ. Microbiol.">
        <title>Staphylococcus edaphicus sp. nov., isolated in Antarctica, harbours mecC gene and genomic islands with suspected role in adaptation to extreme environment.</title>
        <authorList>
            <person name="Pantucek R."/>
            <person name="Sedlacek I."/>
            <person name="Indrakova A."/>
            <person name="Vrbovska V."/>
            <person name="Maslanova I."/>
            <person name="Kovarovic V."/>
            <person name="Svec P."/>
            <person name="Kralova S."/>
            <person name="Kristofova L."/>
            <person name="Keklakova J."/>
            <person name="Petras P."/>
            <person name="Doskar J."/>
        </authorList>
    </citation>
    <scope>NUCLEOTIDE SEQUENCE</scope>
    <source>
        <strain evidence="2">CCM 8730</strain>
    </source>
</reference>
<dbReference type="GO" id="GO:0009253">
    <property type="term" value="P:peptidoglycan catabolic process"/>
    <property type="evidence" value="ECO:0007669"/>
    <property type="project" value="InterPro"/>
</dbReference>
<evidence type="ECO:0000313" key="4">
    <source>
        <dbReference type="Proteomes" id="UP000223828"/>
    </source>
</evidence>
<dbReference type="SUPFAM" id="SSF53187">
    <property type="entry name" value="Zn-dependent exopeptidases"/>
    <property type="match status" value="1"/>
</dbReference>
<sequence>MTVNKTKAQAIAYMKTLKGKGWDFDGAFGWQCFDLSNMQWNYLTGGKLYGYYAKDIPFENNFNGLATVYKNTPSFLPEEGDIFVMDEKYGEGAGHTGTVWSANLNTFVGLEQNWYGGGRYKTEVAQLVTHTYDMNMYFIRPHYKAKASVVSKVKDKVFKPSTSKTKGKKILIASGHGYNDPGAVANGTNERDFIRKYIAPNVQKYLKQAGHTVDLYGGSKQDQNLYTDTAYGERLGDTKNYGMYWVKQQKYDIVVELHLDAASASATGGHVIISNQWPADKIDKDINNCLKATVGTIRGIDPRNDLLNANVSGRLNINYRLVEMGFITNKKDMNYLKKNYDKFSKELAGAINGKAIGGTSGGSKKAKQTKQTKWNWKGRFTPNTAIKVRTSPSINGKVVSNNVLSFTRVKTIKFNFIVKADGYWWISYTSKGKTYYSAICKITDNKEKVKNEKYWGKLKWNW</sequence>
<dbReference type="PANTHER" id="PTHR30404:SF8">
    <property type="entry name" value="AUTOLYSIN PH-RELATED"/>
    <property type="match status" value="1"/>
</dbReference>
<dbReference type="Pfam" id="PF25606">
    <property type="entry name" value="SH3b_P2"/>
    <property type="match status" value="1"/>
</dbReference>
<dbReference type="Proteomes" id="UP001056588">
    <property type="component" value="Chromosome"/>
</dbReference>
<evidence type="ECO:0000313" key="3">
    <source>
        <dbReference type="EMBL" id="UQW82502.1"/>
    </source>
</evidence>
<proteinExistence type="predicted"/>
<dbReference type="GO" id="GO:0030288">
    <property type="term" value="C:outer membrane-bounded periplasmic space"/>
    <property type="evidence" value="ECO:0007669"/>
    <property type="project" value="TreeGrafter"/>
</dbReference>
<dbReference type="PANTHER" id="PTHR30404">
    <property type="entry name" value="N-ACETYLMURAMOYL-L-ALANINE AMIDASE"/>
    <property type="match status" value="1"/>
</dbReference>
<dbReference type="EMBL" id="MRZN01000001">
    <property type="protein sequence ID" value="PHK50807.1"/>
    <property type="molecule type" value="Genomic_DNA"/>
</dbReference>
<dbReference type="SUPFAM" id="SSF54001">
    <property type="entry name" value="Cysteine proteinases"/>
    <property type="match status" value="1"/>
</dbReference>
<dbReference type="InterPro" id="IPR050695">
    <property type="entry name" value="N-acetylmuramoyl_amidase_3"/>
</dbReference>
<dbReference type="AlphaFoldDB" id="A0A2C6WTN2"/>
<dbReference type="OrthoDB" id="2195319at2"/>
<accession>A0A2C6WTN2</accession>
<dbReference type="GO" id="GO:0008745">
    <property type="term" value="F:N-acetylmuramoyl-L-alanine amidase activity"/>
    <property type="evidence" value="ECO:0007669"/>
    <property type="project" value="InterPro"/>
</dbReference>
<dbReference type="SMART" id="SM00646">
    <property type="entry name" value="Ami_3"/>
    <property type="match status" value="1"/>
</dbReference>
<dbReference type="InterPro" id="IPR002508">
    <property type="entry name" value="MurNAc-LAA_cat"/>
</dbReference>
<reference evidence="2" key="3">
    <citation type="submission" date="2017-10" db="EMBL/GenBank/DDBJ databases">
        <authorList>
            <person name="Vrbovska V."/>
            <person name="Kovarovic V."/>
            <person name="Indrakova A."/>
        </authorList>
    </citation>
    <scope>NUCLEOTIDE SEQUENCE</scope>
    <source>
        <strain evidence="2">CCM 8730</strain>
    </source>
</reference>
<evidence type="ECO:0000313" key="5">
    <source>
        <dbReference type="Proteomes" id="UP001056588"/>
    </source>
</evidence>
<gene>
    <name evidence="2" type="ORF">BTJ66_00440</name>
    <name evidence="3" type="ORF">MNY58_05405</name>
</gene>
<evidence type="ECO:0000259" key="1">
    <source>
        <dbReference type="PROSITE" id="PS50911"/>
    </source>
</evidence>
<evidence type="ECO:0000313" key="2">
    <source>
        <dbReference type="EMBL" id="PHK50807.1"/>
    </source>
</evidence>
<dbReference type="Proteomes" id="UP000223828">
    <property type="component" value="Unassembled WGS sequence"/>
</dbReference>
<feature type="domain" description="Peptidase C51" evidence="1">
    <location>
        <begin position="7"/>
        <end position="140"/>
    </location>
</feature>
<dbReference type="Gene3D" id="2.30.30.40">
    <property type="entry name" value="SH3 Domains"/>
    <property type="match status" value="1"/>
</dbReference>
<reference evidence="3" key="4">
    <citation type="submission" date="2022-03" db="EMBL/GenBank/DDBJ databases">
        <title>Complete Genome Sequence of Staphylococcus edaphicus strain CCM 8731.</title>
        <authorList>
            <person name="Rimmer C.O."/>
            <person name="Thomas J.C."/>
        </authorList>
    </citation>
    <scope>NUCLEOTIDE SEQUENCE</scope>
    <source>
        <strain evidence="3">CCM 8731</strain>
    </source>
</reference>
<reference evidence="4" key="2">
    <citation type="submission" date="2017-10" db="EMBL/GenBank/DDBJ databases">
        <title>Staphylococcus edaphicus sp. nov., isolated in Antarctica, harbouring mecC gene and genomic islands essential in adaptation to extreme environment.</title>
        <authorList>
            <person name="Pantucek R."/>
            <person name="Sedlacek I."/>
            <person name="Indrakova A."/>
            <person name="Vrbovska V."/>
            <person name="Maslanova I."/>
            <person name="Kovarovic V."/>
            <person name="Svec P."/>
            <person name="Kralova S."/>
            <person name="Kristofova L."/>
            <person name="Keklakova J."/>
            <person name="Petras P."/>
            <person name="Doskar J."/>
        </authorList>
    </citation>
    <scope>NUCLEOTIDE SEQUENCE [LARGE SCALE GENOMIC DNA]</scope>
    <source>
        <strain evidence="4">CCM 5085</strain>
    </source>
</reference>
<dbReference type="PROSITE" id="PS50911">
    <property type="entry name" value="CHAP"/>
    <property type="match status" value="1"/>
</dbReference>
<dbReference type="Gene3D" id="3.40.630.40">
    <property type="entry name" value="Zn-dependent exopeptidases"/>
    <property type="match status" value="1"/>
</dbReference>
<dbReference type="InterPro" id="IPR057958">
    <property type="entry name" value="SH3b_P2_dom"/>
</dbReference>
<organism evidence="2 4">
    <name type="scientific">Staphylococcus edaphicus</name>
    <dbReference type="NCBI Taxonomy" id="1955013"/>
    <lineage>
        <taxon>Bacteria</taxon>
        <taxon>Bacillati</taxon>
        <taxon>Bacillota</taxon>
        <taxon>Bacilli</taxon>
        <taxon>Bacillales</taxon>
        <taxon>Staphylococcaceae</taxon>
        <taxon>Staphylococcus</taxon>
    </lineage>
</organism>
<dbReference type="InterPro" id="IPR038765">
    <property type="entry name" value="Papain-like_cys_pep_sf"/>
</dbReference>
<dbReference type="Pfam" id="PF01520">
    <property type="entry name" value="Amidase_3"/>
    <property type="match status" value="1"/>
</dbReference>
<protein>
    <submittedName>
        <fullName evidence="2 3">Amidase</fullName>
    </submittedName>
</protein>
<dbReference type="EMBL" id="CP093217">
    <property type="protein sequence ID" value="UQW82502.1"/>
    <property type="molecule type" value="Genomic_DNA"/>
</dbReference>
<name>A0A2C6WTN2_9STAP</name>
<dbReference type="CDD" id="cd02696">
    <property type="entry name" value="MurNAc-LAA"/>
    <property type="match status" value="1"/>
</dbReference>
<dbReference type="Gene3D" id="3.90.1720.10">
    <property type="entry name" value="endopeptidase domain like (from Nostoc punctiforme)"/>
    <property type="match status" value="1"/>
</dbReference>
<dbReference type="InterPro" id="IPR007921">
    <property type="entry name" value="CHAP_dom"/>
</dbReference>
<keyword evidence="5" id="KW-1185">Reference proteome</keyword>
<dbReference type="RefSeq" id="WP_099089039.1">
    <property type="nucleotide sequence ID" value="NZ_CP093217.1"/>
</dbReference>